<evidence type="ECO:0000256" key="9">
    <source>
        <dbReference type="ARBA" id="ARBA00023306"/>
    </source>
</evidence>
<dbReference type="InterPro" id="IPR004513">
    <property type="entry name" value="FtsX"/>
</dbReference>
<dbReference type="Pfam" id="PF18075">
    <property type="entry name" value="FtsX_ECD"/>
    <property type="match status" value="1"/>
</dbReference>
<name>A0AAW4W133_9FIRM</name>
<evidence type="ECO:0000256" key="1">
    <source>
        <dbReference type="ARBA" id="ARBA00004651"/>
    </source>
</evidence>
<organism evidence="14 15">
    <name type="scientific">Agathobaculum butyriciproducens</name>
    <dbReference type="NCBI Taxonomy" id="1628085"/>
    <lineage>
        <taxon>Bacteria</taxon>
        <taxon>Bacillati</taxon>
        <taxon>Bacillota</taxon>
        <taxon>Clostridia</taxon>
        <taxon>Eubacteriales</taxon>
        <taxon>Butyricicoccaceae</taxon>
        <taxon>Agathobaculum</taxon>
    </lineage>
</organism>
<dbReference type="RefSeq" id="WP_116704994.1">
    <property type="nucleotide sequence ID" value="NZ_DBEZXD010000125.1"/>
</dbReference>
<evidence type="ECO:0000256" key="6">
    <source>
        <dbReference type="ARBA" id="ARBA00022692"/>
    </source>
</evidence>
<proteinExistence type="inferred from homology"/>
<comment type="subcellular location">
    <subcellularLocation>
        <location evidence="1">Cell membrane</location>
        <topology evidence="1">Multi-pass membrane protein</topology>
    </subcellularLocation>
</comment>
<feature type="transmembrane region" description="Helical" evidence="11">
    <location>
        <begin position="267"/>
        <end position="289"/>
    </location>
</feature>
<keyword evidence="15" id="KW-1185">Reference proteome</keyword>
<evidence type="ECO:0000256" key="11">
    <source>
        <dbReference type="SAM" id="Phobius"/>
    </source>
</evidence>
<evidence type="ECO:0000256" key="7">
    <source>
        <dbReference type="ARBA" id="ARBA00022989"/>
    </source>
</evidence>
<feature type="transmembrane region" description="Helical" evidence="11">
    <location>
        <begin position="215"/>
        <end position="237"/>
    </location>
</feature>
<gene>
    <name evidence="14" type="primary">ftsX</name>
    <name evidence="14" type="ORF">LKD22_06290</name>
</gene>
<comment type="similarity">
    <text evidence="2 10">Belongs to the ABC-4 integral membrane protein family. FtsX subfamily.</text>
</comment>
<evidence type="ECO:0000313" key="14">
    <source>
        <dbReference type="EMBL" id="MCC2176733.1"/>
    </source>
</evidence>
<keyword evidence="7 11" id="KW-1133">Transmembrane helix</keyword>
<keyword evidence="8 10" id="KW-0472">Membrane</keyword>
<evidence type="ECO:0000313" key="15">
    <source>
        <dbReference type="Proteomes" id="UP001298753"/>
    </source>
</evidence>
<keyword evidence="9 10" id="KW-0131">Cell cycle</keyword>
<evidence type="ECO:0000259" key="13">
    <source>
        <dbReference type="Pfam" id="PF18075"/>
    </source>
</evidence>
<dbReference type="Pfam" id="PF02687">
    <property type="entry name" value="FtsX"/>
    <property type="match status" value="1"/>
</dbReference>
<feature type="transmembrane region" description="Helical" evidence="11">
    <location>
        <begin position="20"/>
        <end position="44"/>
    </location>
</feature>
<dbReference type="Gene3D" id="3.30.70.3040">
    <property type="match status" value="1"/>
</dbReference>
<keyword evidence="4 10" id="KW-1003">Cell membrane</keyword>
<evidence type="ECO:0000256" key="4">
    <source>
        <dbReference type="ARBA" id="ARBA00022475"/>
    </source>
</evidence>
<evidence type="ECO:0000256" key="3">
    <source>
        <dbReference type="ARBA" id="ARBA00021907"/>
    </source>
</evidence>
<feature type="domain" description="ABC3 transporter permease C-terminal" evidence="12">
    <location>
        <begin position="174"/>
        <end position="293"/>
    </location>
</feature>
<evidence type="ECO:0000256" key="8">
    <source>
        <dbReference type="ARBA" id="ARBA00023136"/>
    </source>
</evidence>
<dbReference type="PANTHER" id="PTHR47755:SF1">
    <property type="entry name" value="CELL DIVISION PROTEIN FTSX"/>
    <property type="match status" value="1"/>
</dbReference>
<accession>A0AAW4W133</accession>
<evidence type="ECO:0000256" key="2">
    <source>
        <dbReference type="ARBA" id="ARBA00007379"/>
    </source>
</evidence>
<protein>
    <recommendedName>
        <fullName evidence="3 10">Cell division protein FtsX</fullName>
    </recommendedName>
</protein>
<comment type="caution">
    <text evidence="14">The sequence shown here is derived from an EMBL/GenBank/DDBJ whole genome shotgun (WGS) entry which is preliminary data.</text>
</comment>
<comment type="function">
    <text evidence="10">Part of the ABC transporter FtsEX involved in asymmetric cellular division facilitating the initiation of sporulation.</text>
</comment>
<dbReference type="GO" id="GO:0051301">
    <property type="term" value="P:cell division"/>
    <property type="evidence" value="ECO:0007669"/>
    <property type="project" value="UniProtKB-KW"/>
</dbReference>
<dbReference type="EMBL" id="JAJEPX010000014">
    <property type="protein sequence ID" value="MCC2176733.1"/>
    <property type="molecule type" value="Genomic_DNA"/>
</dbReference>
<dbReference type="GeneID" id="98660147"/>
<keyword evidence="6 11" id="KW-0812">Transmembrane</keyword>
<dbReference type="InterPro" id="IPR058204">
    <property type="entry name" value="FtsX_firmicutes-type"/>
</dbReference>
<sequence>MRSIAYYWKEGLRNIFKHGFMSVAAVVIMVVSLLLTGTVTLVAYNITNNITRLQQSNQIVVWIDDSLTTREAKTLQTQFEKIDNIASIAFEDRDVALEQYRKELGDDADILDDYNADNNPLRNSYVFTLSDSMQADATIKEIEAVDGVASVRADEDVIRKLIQIQRVFNMIAAAMIVGLAVISIFIISNTVKLAMFARREEISIQKMVGATNWFIRWPFVIEGMVLGLVAGGLAFLAEWGLYTELYNVAGTVSLSSFHLLSFDVLRWWVLGVYCGAGALFGIGGSVTSIRKFMDV</sequence>
<keyword evidence="5 10" id="KW-0132">Cell division</keyword>
<evidence type="ECO:0000256" key="5">
    <source>
        <dbReference type="ARBA" id="ARBA00022618"/>
    </source>
</evidence>
<feature type="transmembrane region" description="Helical" evidence="11">
    <location>
        <begin position="167"/>
        <end position="187"/>
    </location>
</feature>
<dbReference type="AlphaFoldDB" id="A0AAW4W133"/>
<dbReference type="Proteomes" id="UP001298753">
    <property type="component" value="Unassembled WGS sequence"/>
</dbReference>
<dbReference type="GO" id="GO:0005886">
    <property type="term" value="C:plasma membrane"/>
    <property type="evidence" value="ECO:0007669"/>
    <property type="project" value="UniProtKB-SubCell"/>
</dbReference>
<dbReference type="NCBIfam" id="NF038347">
    <property type="entry name" value="FtsX_Gpos"/>
    <property type="match status" value="1"/>
</dbReference>
<evidence type="ECO:0000256" key="10">
    <source>
        <dbReference type="PIRNR" id="PIRNR003097"/>
    </source>
</evidence>
<reference evidence="14 15" key="1">
    <citation type="submission" date="2021-10" db="EMBL/GenBank/DDBJ databases">
        <title>Anaerobic single-cell dispensing facilitates the cultivation of human gut bacteria.</title>
        <authorList>
            <person name="Afrizal A."/>
        </authorList>
    </citation>
    <scope>NUCLEOTIDE SEQUENCE [LARGE SCALE GENOMIC DNA]</scope>
    <source>
        <strain evidence="14 15">CLA-AA-H270</strain>
    </source>
</reference>
<feature type="domain" description="FtsX extracellular" evidence="13">
    <location>
        <begin position="58"/>
        <end position="151"/>
    </location>
</feature>
<dbReference type="PIRSF" id="PIRSF003097">
    <property type="entry name" value="FtsX"/>
    <property type="match status" value="1"/>
</dbReference>
<dbReference type="PANTHER" id="PTHR47755">
    <property type="entry name" value="CELL DIVISION PROTEIN FTSX"/>
    <property type="match status" value="1"/>
</dbReference>
<dbReference type="InterPro" id="IPR040690">
    <property type="entry name" value="FtsX_ECD"/>
</dbReference>
<dbReference type="InterPro" id="IPR003838">
    <property type="entry name" value="ABC3_permease_C"/>
</dbReference>
<evidence type="ECO:0000259" key="12">
    <source>
        <dbReference type="Pfam" id="PF02687"/>
    </source>
</evidence>